<dbReference type="PANTHER" id="PTHR24223:SF353">
    <property type="entry name" value="ABC TRANSPORTER ATP-BINDING PROTEIN_PERMEASE VMR1-RELATED"/>
    <property type="match status" value="1"/>
</dbReference>
<dbReference type="EMBL" id="SGPJ01000083">
    <property type="protein sequence ID" value="THG99344.1"/>
    <property type="molecule type" value="Genomic_DNA"/>
</dbReference>
<sequence length="105" mass="11845">MILSGTLRSTLDVFNEYNDKEIYEALRRVHLIPAEDAAEEENDTVNANVFWNLDSNVSEGGENLSAGEKQLLCMAWAIVKRTKVLVMDEVGIFVYLITMTNGARY</sequence>
<reference evidence="5 6" key="1">
    <citation type="submission" date="2019-02" db="EMBL/GenBank/DDBJ databases">
        <title>Genome sequencing of the rare red list fungi Phlebia centrifuga.</title>
        <authorList>
            <person name="Buettner E."/>
            <person name="Kellner H."/>
        </authorList>
    </citation>
    <scope>NUCLEOTIDE SEQUENCE [LARGE SCALE GENOMIC DNA]</scope>
    <source>
        <strain evidence="5 6">DSM 108282</strain>
    </source>
</reference>
<dbReference type="PANTHER" id="PTHR24223">
    <property type="entry name" value="ATP-BINDING CASSETTE SUB-FAMILY C"/>
    <property type="match status" value="1"/>
</dbReference>
<dbReference type="InterPro" id="IPR050173">
    <property type="entry name" value="ABC_transporter_C-like"/>
</dbReference>
<dbReference type="Pfam" id="PF00005">
    <property type="entry name" value="ABC_tran"/>
    <property type="match status" value="1"/>
</dbReference>
<keyword evidence="1" id="KW-0677">Repeat</keyword>
<evidence type="ECO:0000256" key="3">
    <source>
        <dbReference type="ARBA" id="ARBA00022840"/>
    </source>
</evidence>
<dbReference type="GO" id="GO:0016887">
    <property type="term" value="F:ATP hydrolysis activity"/>
    <property type="evidence" value="ECO:0007669"/>
    <property type="project" value="InterPro"/>
</dbReference>
<dbReference type="InterPro" id="IPR003439">
    <property type="entry name" value="ABC_transporter-like_ATP-bd"/>
</dbReference>
<dbReference type="InterPro" id="IPR027417">
    <property type="entry name" value="P-loop_NTPase"/>
</dbReference>
<dbReference type="GO" id="GO:0042626">
    <property type="term" value="F:ATPase-coupled transmembrane transporter activity"/>
    <property type="evidence" value="ECO:0007669"/>
    <property type="project" value="TreeGrafter"/>
</dbReference>
<dbReference type="AlphaFoldDB" id="A0A4S4KLJ7"/>
<comment type="caution">
    <text evidence="5">The sequence shown here is derived from an EMBL/GenBank/DDBJ whole genome shotgun (WGS) entry which is preliminary data.</text>
</comment>
<evidence type="ECO:0000259" key="4">
    <source>
        <dbReference type="Pfam" id="PF00005"/>
    </source>
</evidence>
<evidence type="ECO:0000313" key="6">
    <source>
        <dbReference type="Proteomes" id="UP000309038"/>
    </source>
</evidence>
<dbReference type="GO" id="GO:0005524">
    <property type="term" value="F:ATP binding"/>
    <property type="evidence" value="ECO:0007669"/>
    <property type="project" value="UniProtKB-KW"/>
</dbReference>
<gene>
    <name evidence="5" type="ORF">EW026_g2992</name>
</gene>
<keyword evidence="2" id="KW-0547">Nucleotide-binding</keyword>
<dbReference type="GO" id="GO:0000329">
    <property type="term" value="C:fungal-type vacuole membrane"/>
    <property type="evidence" value="ECO:0007669"/>
    <property type="project" value="TreeGrafter"/>
</dbReference>
<keyword evidence="3" id="KW-0067">ATP-binding</keyword>
<evidence type="ECO:0000256" key="2">
    <source>
        <dbReference type="ARBA" id="ARBA00022741"/>
    </source>
</evidence>
<protein>
    <recommendedName>
        <fullName evidence="4">ABC transporter domain-containing protein</fullName>
    </recommendedName>
</protein>
<accession>A0A4S4KLJ7</accession>
<feature type="domain" description="ABC transporter" evidence="4">
    <location>
        <begin position="33"/>
        <end position="89"/>
    </location>
</feature>
<dbReference type="Gene3D" id="3.40.50.300">
    <property type="entry name" value="P-loop containing nucleotide triphosphate hydrolases"/>
    <property type="match status" value="1"/>
</dbReference>
<proteinExistence type="predicted"/>
<keyword evidence="6" id="KW-1185">Reference proteome</keyword>
<dbReference type="SUPFAM" id="SSF52540">
    <property type="entry name" value="P-loop containing nucleoside triphosphate hydrolases"/>
    <property type="match status" value="1"/>
</dbReference>
<evidence type="ECO:0000256" key="1">
    <source>
        <dbReference type="ARBA" id="ARBA00022737"/>
    </source>
</evidence>
<organism evidence="5 6">
    <name type="scientific">Hermanssonia centrifuga</name>
    <dbReference type="NCBI Taxonomy" id="98765"/>
    <lineage>
        <taxon>Eukaryota</taxon>
        <taxon>Fungi</taxon>
        <taxon>Dikarya</taxon>
        <taxon>Basidiomycota</taxon>
        <taxon>Agaricomycotina</taxon>
        <taxon>Agaricomycetes</taxon>
        <taxon>Polyporales</taxon>
        <taxon>Meruliaceae</taxon>
        <taxon>Hermanssonia</taxon>
    </lineage>
</organism>
<dbReference type="Proteomes" id="UP000309038">
    <property type="component" value="Unassembled WGS sequence"/>
</dbReference>
<name>A0A4S4KLJ7_9APHY</name>
<evidence type="ECO:0000313" key="5">
    <source>
        <dbReference type="EMBL" id="THG99344.1"/>
    </source>
</evidence>